<dbReference type="EMBL" id="BAAALT010000003">
    <property type="protein sequence ID" value="GAA1784099.1"/>
    <property type="molecule type" value="Genomic_DNA"/>
</dbReference>
<dbReference type="EMBL" id="BAAALT010000003">
    <property type="protein sequence ID" value="GAA1783942.1"/>
    <property type="molecule type" value="Genomic_DNA"/>
</dbReference>
<keyword evidence="1" id="KW-0732">Signal</keyword>
<name>A0ABP4XMW1_9ACTN</name>
<accession>A0ABP4XMW1</accession>
<reference evidence="2 4" key="2">
    <citation type="journal article" date="2019" name="Int. J. Syst. Evol. Microbiol.">
        <title>The Global Catalogue of Microorganisms (GCM) 10K type strain sequencing project: providing services to taxonomists for standard genome sequencing and annotation.</title>
        <authorList>
            <consortium name="The Broad Institute Genomics Platform"/>
            <consortium name="The Broad Institute Genome Sequencing Center for Infectious Disease"/>
            <person name="Wu L."/>
            <person name="Ma J."/>
        </authorList>
    </citation>
    <scope>NUCLEOTIDE SEQUENCE [LARGE SCALE GENOMIC DNA]</scope>
    <source>
        <strain evidence="2 4">JCM 13250</strain>
    </source>
</reference>
<dbReference type="InterPro" id="IPR011049">
    <property type="entry name" value="Serralysin-like_metalloprot_C"/>
</dbReference>
<keyword evidence="4" id="KW-1185">Reference proteome</keyword>
<comment type="caution">
    <text evidence="3">The sequence shown here is derived from an EMBL/GenBank/DDBJ whole genome shotgun (WGS) entry which is preliminary data.</text>
</comment>
<organism evidence="3 4">
    <name type="scientific">Luedemannella flava</name>
    <dbReference type="NCBI Taxonomy" id="349316"/>
    <lineage>
        <taxon>Bacteria</taxon>
        <taxon>Bacillati</taxon>
        <taxon>Actinomycetota</taxon>
        <taxon>Actinomycetes</taxon>
        <taxon>Micromonosporales</taxon>
        <taxon>Micromonosporaceae</taxon>
        <taxon>Luedemannella</taxon>
    </lineage>
</organism>
<protein>
    <submittedName>
        <fullName evidence="3">Uncharacterized protein</fullName>
    </submittedName>
</protein>
<dbReference type="Pfam" id="PF00353">
    <property type="entry name" value="HemolysinCabind"/>
    <property type="match status" value="2"/>
</dbReference>
<dbReference type="PROSITE" id="PS00330">
    <property type="entry name" value="HEMOLYSIN_CALCIUM"/>
    <property type="match status" value="1"/>
</dbReference>
<dbReference type="InterPro" id="IPR018511">
    <property type="entry name" value="Hemolysin-typ_Ca-bd_CS"/>
</dbReference>
<evidence type="ECO:0000313" key="3">
    <source>
        <dbReference type="EMBL" id="GAA1784099.1"/>
    </source>
</evidence>
<evidence type="ECO:0000313" key="2">
    <source>
        <dbReference type="EMBL" id="GAA1783942.1"/>
    </source>
</evidence>
<reference evidence="3" key="3">
    <citation type="submission" date="2023-12" db="EMBL/GenBank/DDBJ databases">
        <authorList>
            <person name="Sun Q."/>
            <person name="Inoue M."/>
        </authorList>
    </citation>
    <scope>NUCLEOTIDE SEQUENCE</scope>
    <source>
        <strain evidence="3">JCM 13250</strain>
    </source>
</reference>
<evidence type="ECO:0000313" key="4">
    <source>
        <dbReference type="Proteomes" id="UP001500218"/>
    </source>
</evidence>
<evidence type="ECO:0000256" key="1">
    <source>
        <dbReference type="SAM" id="SignalP"/>
    </source>
</evidence>
<feature type="chain" id="PRO_5045029762" evidence="1">
    <location>
        <begin position="33"/>
        <end position="178"/>
    </location>
</feature>
<sequence length="178" mass="17565">MTRTSTRLGAIAATCALATAGLIAVSPSPAFAVVPDNCGPYSGGNVPAGYAVRDLTVLGPLYNGANEPGPVFVIGSSQADTIVGSAFNDAICARGDDDFVDGLGGEDEIYGGNGADVIYGGEDSDFISGGPQGDEIHGDAFNGGGSGNDVIQGGDGYDSGDGDAGVNSCVGVEFRTNC</sequence>
<gene>
    <name evidence="2" type="ORF">GCM10009682_02650</name>
    <name evidence="3" type="ORF">GCM10009682_02850</name>
</gene>
<dbReference type="PRINTS" id="PR00313">
    <property type="entry name" value="CABNDNGRPT"/>
</dbReference>
<dbReference type="Gene3D" id="2.150.10.10">
    <property type="entry name" value="Serralysin-like metalloprotease, C-terminal"/>
    <property type="match status" value="1"/>
</dbReference>
<reference evidence="3" key="1">
    <citation type="journal article" date="2014" name="Int. J. Syst. Evol. Microbiol.">
        <title>Complete genome of a new Firmicutes species belonging to the dominant human colonic microbiota ('Ruminococcus bicirculans') reveals two chromosomes and a selective capacity to utilize plant glucans.</title>
        <authorList>
            <consortium name="NISC Comparative Sequencing Program"/>
            <person name="Wegmann U."/>
            <person name="Louis P."/>
            <person name="Goesmann A."/>
            <person name="Henrissat B."/>
            <person name="Duncan S.H."/>
            <person name="Flint H.J."/>
        </authorList>
    </citation>
    <scope>NUCLEOTIDE SEQUENCE</scope>
    <source>
        <strain evidence="3">JCM 13250</strain>
    </source>
</reference>
<dbReference type="InterPro" id="IPR001343">
    <property type="entry name" value="Hemolysn_Ca-bd"/>
</dbReference>
<dbReference type="RefSeq" id="WP_344125297.1">
    <property type="nucleotide sequence ID" value="NZ_BAAALT010000003.1"/>
</dbReference>
<proteinExistence type="predicted"/>
<feature type="signal peptide" evidence="1">
    <location>
        <begin position="1"/>
        <end position="32"/>
    </location>
</feature>
<dbReference type="Proteomes" id="UP001500218">
    <property type="component" value="Unassembled WGS sequence"/>
</dbReference>
<dbReference type="SUPFAM" id="SSF51120">
    <property type="entry name" value="beta-Roll"/>
    <property type="match status" value="1"/>
</dbReference>